<proteinExistence type="predicted"/>
<dbReference type="InterPro" id="IPR016187">
    <property type="entry name" value="CTDL_fold"/>
</dbReference>
<evidence type="ECO:0000256" key="3">
    <source>
        <dbReference type="ARBA" id="ARBA00023157"/>
    </source>
</evidence>
<keyword evidence="4" id="KW-0812">Transmembrane</keyword>
<keyword evidence="2" id="KW-0964">Secreted</keyword>
<comment type="subcellular location">
    <subcellularLocation>
        <location evidence="1">Secreted</location>
    </subcellularLocation>
</comment>
<dbReference type="GO" id="GO:0005576">
    <property type="term" value="C:extracellular region"/>
    <property type="evidence" value="ECO:0007669"/>
    <property type="project" value="UniProtKB-SubCell"/>
</dbReference>
<dbReference type="SUPFAM" id="SSF56436">
    <property type="entry name" value="C-type lectin-like"/>
    <property type="match status" value="1"/>
</dbReference>
<evidence type="ECO:0000259" key="6">
    <source>
        <dbReference type="PROSITE" id="PS50041"/>
    </source>
</evidence>
<dbReference type="PROSITE" id="PS50041">
    <property type="entry name" value="C_TYPE_LECTIN_2"/>
    <property type="match status" value="1"/>
</dbReference>
<keyword evidence="4" id="KW-1133">Transmembrane helix</keyword>
<dbReference type="InterPro" id="IPR016186">
    <property type="entry name" value="C-type_lectin-like/link_sf"/>
</dbReference>
<keyword evidence="5" id="KW-0732">Signal</keyword>
<evidence type="ECO:0000256" key="4">
    <source>
        <dbReference type="SAM" id="Phobius"/>
    </source>
</evidence>
<name>A0A670JEX7_PODMU</name>
<reference evidence="7" key="2">
    <citation type="submission" date="2025-08" db="UniProtKB">
        <authorList>
            <consortium name="Ensembl"/>
        </authorList>
    </citation>
    <scope>IDENTIFICATION</scope>
</reference>
<dbReference type="AlphaFoldDB" id="A0A670JEX7"/>
<dbReference type="GeneTree" id="ENSGT01030000234937"/>
<dbReference type="Gene3D" id="3.10.100.10">
    <property type="entry name" value="Mannose-Binding Protein A, subunit A"/>
    <property type="match status" value="1"/>
</dbReference>
<feature type="transmembrane region" description="Helical" evidence="4">
    <location>
        <begin position="146"/>
        <end position="164"/>
    </location>
</feature>
<reference evidence="7 8" key="1">
    <citation type="journal article" date="2019" name="Proc. Natl. Acad. Sci. U.S.A.">
        <title>Regulatory changes in pterin and carotenoid genes underlie balanced color polymorphisms in the wall lizard.</title>
        <authorList>
            <person name="Andrade P."/>
            <person name="Pinho C."/>
            <person name="Perez I de Lanuza G."/>
            <person name="Afonso S."/>
            <person name="Brejcha J."/>
            <person name="Rubin C.J."/>
            <person name="Wallerman O."/>
            <person name="Pereira P."/>
            <person name="Sabatino S.J."/>
            <person name="Bellati A."/>
            <person name="Pellitteri-Rosa D."/>
            <person name="Bosakova Z."/>
            <person name="Bunikis I."/>
            <person name="Carretero M.A."/>
            <person name="Feiner N."/>
            <person name="Marsik P."/>
            <person name="Pauperio F."/>
            <person name="Salvi D."/>
            <person name="Soler L."/>
            <person name="While G.M."/>
            <person name="Uller T."/>
            <person name="Font E."/>
            <person name="Andersson L."/>
            <person name="Carneiro M."/>
        </authorList>
    </citation>
    <scope>NUCLEOTIDE SEQUENCE</scope>
</reference>
<evidence type="ECO:0000313" key="7">
    <source>
        <dbReference type="Ensembl" id="ENSPMRP00000021692.1"/>
    </source>
</evidence>
<keyword evidence="4" id="KW-0472">Membrane</keyword>
<protein>
    <recommendedName>
        <fullName evidence="6">C-type lectin domain-containing protein</fullName>
    </recommendedName>
</protein>
<dbReference type="SMART" id="SM00034">
    <property type="entry name" value="CLECT"/>
    <property type="match status" value="1"/>
</dbReference>
<evidence type="ECO:0000256" key="1">
    <source>
        <dbReference type="ARBA" id="ARBA00004613"/>
    </source>
</evidence>
<dbReference type="InterPro" id="IPR001304">
    <property type="entry name" value="C-type_lectin-like"/>
</dbReference>
<evidence type="ECO:0000256" key="5">
    <source>
        <dbReference type="SAM" id="SignalP"/>
    </source>
</evidence>
<keyword evidence="3" id="KW-1015">Disulfide bond</keyword>
<evidence type="ECO:0000256" key="2">
    <source>
        <dbReference type="ARBA" id="ARBA00022525"/>
    </source>
</evidence>
<dbReference type="Ensembl" id="ENSPMRT00000023023.1">
    <property type="protein sequence ID" value="ENSPMRP00000021692.1"/>
    <property type="gene ID" value="ENSPMRG00000014085.1"/>
</dbReference>
<organism evidence="7 8">
    <name type="scientific">Podarcis muralis</name>
    <name type="common">Wall lizard</name>
    <name type="synonym">Lacerta muralis</name>
    <dbReference type="NCBI Taxonomy" id="64176"/>
    <lineage>
        <taxon>Eukaryota</taxon>
        <taxon>Metazoa</taxon>
        <taxon>Chordata</taxon>
        <taxon>Craniata</taxon>
        <taxon>Vertebrata</taxon>
        <taxon>Euteleostomi</taxon>
        <taxon>Lepidosauria</taxon>
        <taxon>Squamata</taxon>
        <taxon>Bifurcata</taxon>
        <taxon>Unidentata</taxon>
        <taxon>Episquamata</taxon>
        <taxon>Laterata</taxon>
        <taxon>Lacertibaenia</taxon>
        <taxon>Lacertidae</taxon>
        <taxon>Podarcis</taxon>
    </lineage>
</organism>
<dbReference type="PANTHER" id="PTHR22803">
    <property type="entry name" value="MANNOSE, PHOSPHOLIPASE, LECTIN RECEPTOR RELATED"/>
    <property type="match status" value="1"/>
</dbReference>
<dbReference type="Proteomes" id="UP000472272">
    <property type="component" value="Chromosome 10"/>
</dbReference>
<evidence type="ECO:0000313" key="8">
    <source>
        <dbReference type="Proteomes" id="UP000472272"/>
    </source>
</evidence>
<dbReference type="InterPro" id="IPR050111">
    <property type="entry name" value="C-type_lectin/snaclec_domain"/>
</dbReference>
<sequence length="181" mass="20967">MNKLLFLLLLLLLLLLLFNKCTEAISCPQDWINFQRHCYSLKKFARNWYDAEVACQAFGENGHLASIHDEDDMKALSQHLSQNLKTEQHIWIGLYDPNTGSEHVSLARWGGKEKKSFSPFFFFCKWHSHFLNICKFLQCMLAQRQVPLALCLCCLIPVLFFLGVHRGTHTSFGLIEGQYLI</sequence>
<feature type="domain" description="C-type lectin" evidence="6">
    <location>
        <begin position="34"/>
        <end position="126"/>
    </location>
</feature>
<feature type="signal peptide" evidence="5">
    <location>
        <begin position="1"/>
        <end position="24"/>
    </location>
</feature>
<keyword evidence="8" id="KW-1185">Reference proteome</keyword>
<dbReference type="Pfam" id="PF00059">
    <property type="entry name" value="Lectin_C"/>
    <property type="match status" value="1"/>
</dbReference>
<accession>A0A670JEX7</accession>
<reference evidence="7" key="3">
    <citation type="submission" date="2025-09" db="UniProtKB">
        <authorList>
            <consortium name="Ensembl"/>
        </authorList>
    </citation>
    <scope>IDENTIFICATION</scope>
</reference>
<feature type="chain" id="PRO_5025450893" description="C-type lectin domain-containing protein" evidence="5">
    <location>
        <begin position="25"/>
        <end position="181"/>
    </location>
</feature>